<protein>
    <recommendedName>
        <fullName evidence="2">Surface-adhesin protein E-like domain-containing protein</fullName>
    </recommendedName>
</protein>
<accession>A0A376BKR9</accession>
<organism evidence="3 4">
    <name type="scientific">Alysiella crassa</name>
    <dbReference type="NCBI Taxonomy" id="153491"/>
    <lineage>
        <taxon>Bacteria</taxon>
        <taxon>Pseudomonadati</taxon>
        <taxon>Pseudomonadota</taxon>
        <taxon>Betaproteobacteria</taxon>
        <taxon>Neisseriales</taxon>
        <taxon>Neisseriaceae</taxon>
        <taxon>Alysiella</taxon>
    </lineage>
</organism>
<dbReference type="Proteomes" id="UP000254209">
    <property type="component" value="Unassembled WGS sequence"/>
</dbReference>
<dbReference type="AlphaFoldDB" id="A0A376BKR9"/>
<reference evidence="3 4" key="1">
    <citation type="submission" date="2018-06" db="EMBL/GenBank/DDBJ databases">
        <authorList>
            <consortium name="Pathogen Informatics"/>
            <person name="Doyle S."/>
        </authorList>
    </citation>
    <scope>NUCLEOTIDE SEQUENCE [LARGE SCALE GENOMIC DNA]</scope>
    <source>
        <strain evidence="3 4">NCTC10283</strain>
    </source>
</reference>
<evidence type="ECO:0000313" key="3">
    <source>
        <dbReference type="EMBL" id="SSY70352.1"/>
    </source>
</evidence>
<gene>
    <name evidence="3" type="ORF">NCTC10283_00439</name>
</gene>
<proteinExistence type="predicted"/>
<dbReference type="EMBL" id="UFSO01000002">
    <property type="protein sequence ID" value="SSY70352.1"/>
    <property type="molecule type" value="Genomic_DNA"/>
</dbReference>
<feature type="signal peptide" evidence="1">
    <location>
        <begin position="1"/>
        <end position="17"/>
    </location>
</feature>
<name>A0A376BKR9_9NEIS</name>
<feature type="domain" description="Surface-adhesin protein E-like" evidence="2">
    <location>
        <begin position="38"/>
        <end position="148"/>
    </location>
</feature>
<feature type="chain" id="PRO_5017068980" description="Surface-adhesin protein E-like domain-containing protein" evidence="1">
    <location>
        <begin position="18"/>
        <end position="148"/>
    </location>
</feature>
<keyword evidence="4" id="KW-1185">Reference proteome</keyword>
<dbReference type="OrthoDB" id="8602093at2"/>
<dbReference type="Pfam" id="PF16747">
    <property type="entry name" value="Adhesin_E"/>
    <property type="match status" value="1"/>
</dbReference>
<dbReference type="PROSITE" id="PS51257">
    <property type="entry name" value="PROKAR_LIPOPROTEIN"/>
    <property type="match status" value="1"/>
</dbReference>
<keyword evidence="1" id="KW-0732">Signal</keyword>
<evidence type="ECO:0000313" key="4">
    <source>
        <dbReference type="Proteomes" id="UP000254209"/>
    </source>
</evidence>
<dbReference type="RefSeq" id="WP_034295809.1">
    <property type="nucleotide sequence ID" value="NZ_UFSO01000002.1"/>
</dbReference>
<dbReference type="InterPro" id="IPR031939">
    <property type="entry name" value="Adhesin_E-like"/>
</dbReference>
<evidence type="ECO:0000256" key="1">
    <source>
        <dbReference type="SAM" id="SignalP"/>
    </source>
</evidence>
<sequence>MKFTKYSMICMVTVLLAACGGGGGAPNMKNVPSIAGSWKNLGSTSNGNLVASYDSGSIRRNGDLAYLRDRKIVVNPDQERYSGTPRYKVAVSDWEFHCRNRSFRLTAVQFFDEKGKILSQERYTTNPIPPMPIARGTIAEKQLGIACK</sequence>
<evidence type="ECO:0000259" key="2">
    <source>
        <dbReference type="Pfam" id="PF16747"/>
    </source>
</evidence>